<organism evidence="1 2">
    <name type="scientific">Stenotrophomonas maltophilia</name>
    <name type="common">Pseudomonas maltophilia</name>
    <name type="synonym">Xanthomonas maltophilia</name>
    <dbReference type="NCBI Taxonomy" id="40324"/>
    <lineage>
        <taxon>Bacteria</taxon>
        <taxon>Pseudomonadati</taxon>
        <taxon>Pseudomonadota</taxon>
        <taxon>Gammaproteobacteria</taxon>
        <taxon>Lysobacterales</taxon>
        <taxon>Lysobacteraceae</taxon>
        <taxon>Stenotrophomonas</taxon>
        <taxon>Stenotrophomonas maltophilia group</taxon>
    </lineage>
</organism>
<dbReference type="InterPro" id="IPR025828">
    <property type="entry name" value="Put_sensor_dom"/>
</dbReference>
<gene>
    <name evidence="1" type="ORF">VM57_06110</name>
</gene>
<dbReference type="RefSeq" id="WP_049395934.1">
    <property type="nucleotide sequence ID" value="NZ_CP033586.1"/>
</dbReference>
<evidence type="ECO:0000313" key="1">
    <source>
        <dbReference type="EMBL" id="KKD57491.1"/>
    </source>
</evidence>
<dbReference type="EMBL" id="JZRZ01000012">
    <property type="protein sequence ID" value="KKD57491.1"/>
    <property type="molecule type" value="Genomic_DNA"/>
</dbReference>
<accession>A0A0F5ZP19</accession>
<proteinExistence type="predicted"/>
<reference evidence="1 2" key="1">
    <citation type="submission" date="2015-03" db="EMBL/GenBank/DDBJ databases">
        <title>Draft genome of Stenotrophomonas maltophila isolated from urine specimen.</title>
        <authorList>
            <person name="Murugan N."/>
            <person name="Malathi J."/>
            <person name="Umashankar V."/>
            <person name="Madhavan H."/>
        </authorList>
    </citation>
    <scope>NUCLEOTIDE SEQUENCE [LARGE SCALE GENOMIC DNA]</scope>
    <source>
        <strain evidence="1 2">JMNMN1</strain>
    </source>
</reference>
<dbReference type="Pfam" id="PF13796">
    <property type="entry name" value="Sensor"/>
    <property type="match status" value="1"/>
</dbReference>
<protein>
    <submittedName>
        <fullName evidence="1">Membrane protein</fullName>
    </submittedName>
</protein>
<dbReference type="PATRIC" id="fig|40324.63.peg.2296"/>
<dbReference type="Proteomes" id="UP000243478">
    <property type="component" value="Unassembled WGS sequence"/>
</dbReference>
<evidence type="ECO:0000313" key="2">
    <source>
        <dbReference type="Proteomes" id="UP000243478"/>
    </source>
</evidence>
<name>A0A0F5ZP19_STEMA</name>
<dbReference type="eggNOG" id="COG4709">
    <property type="taxonomic scope" value="Bacteria"/>
</dbReference>
<sequence length="329" mass="35394">MNDPSLAGRALPTTIPQYLAQLRVALEGADPAMVQDALYDAEEYLRSELAAQPGRSEAEVIADVAGSYGAPDEVAEIYRETEVTVNRALRTPRADTAPVLRAAAEASGVEPAAPPPAPVQRSLLARFFGVVTDPHTYGALFYMLLSLATGIFFFTWVVTGLSLSLGLLILIVGIPLTVLFFGSVRGLALLEGRLVEALLGERMPRRPRYTDRSRTWLQRIGDMFTDGRTWLTLLYFVLMLPLGVIYFTLAVTLLSLSLSLIWAPVAAIFSGDIPGVYVDGVNVLPMAASPLVAITVAAAGALLLLLTMHLARGIGKLHGLIAKNLLVRL</sequence>
<comment type="caution">
    <text evidence="1">The sequence shown here is derived from an EMBL/GenBank/DDBJ whole genome shotgun (WGS) entry which is preliminary data.</text>
</comment>
<dbReference type="AlphaFoldDB" id="A0A0F5ZP19"/>